<dbReference type="InterPro" id="IPR001753">
    <property type="entry name" value="Enoyl-CoA_hydra/iso"/>
</dbReference>
<dbReference type="AlphaFoldDB" id="A0A557RSF0"/>
<dbReference type="InterPro" id="IPR029045">
    <property type="entry name" value="ClpP/crotonase-like_dom_sf"/>
</dbReference>
<name>A0A557RSF0_9RHOO</name>
<dbReference type="PANTHER" id="PTHR43459">
    <property type="entry name" value="ENOYL-COA HYDRATASE"/>
    <property type="match status" value="1"/>
</dbReference>
<dbReference type="Gene3D" id="1.10.12.10">
    <property type="entry name" value="Lyase 2-enoyl-coa Hydratase, Chain A, domain 2"/>
    <property type="match status" value="1"/>
</dbReference>
<dbReference type="SUPFAM" id="SSF52096">
    <property type="entry name" value="ClpP/crotonase"/>
    <property type="match status" value="1"/>
</dbReference>
<dbReference type="Proteomes" id="UP000318349">
    <property type="component" value="Unassembled WGS sequence"/>
</dbReference>
<dbReference type="Gene3D" id="3.90.226.10">
    <property type="entry name" value="2-enoyl-CoA Hydratase, Chain A, domain 1"/>
    <property type="match status" value="1"/>
</dbReference>
<dbReference type="PANTHER" id="PTHR43459:SF1">
    <property type="entry name" value="EG:BACN32G11.4 PROTEIN"/>
    <property type="match status" value="1"/>
</dbReference>
<accession>A0A557RSF0</accession>
<evidence type="ECO:0000313" key="2">
    <source>
        <dbReference type="EMBL" id="TVO78024.1"/>
    </source>
</evidence>
<dbReference type="CDD" id="cd06558">
    <property type="entry name" value="crotonase-like"/>
    <property type="match status" value="1"/>
</dbReference>
<protein>
    <submittedName>
        <fullName evidence="2">Enoyl-CoA hydratase</fullName>
    </submittedName>
</protein>
<comment type="caution">
    <text evidence="2">The sequence shown here is derived from an EMBL/GenBank/DDBJ whole genome shotgun (WGS) entry which is preliminary data.</text>
</comment>
<sequence length="266" mass="28238">MANTATLDVVDGVATLTLNRPEALNALSLEMMEDLAAATRALKARTDVEVVVVTGAGAHFMAGGDLNDFARQLGQTPQARLATFKAMIVHHINPTVETLQSLPQPVIAKVRGACAGFGLSLMLGCDLAVAADDAVFTTAYAAIGLSADGGMSYFLPRVVGRRKALELLMLSDRFKTDEALRLGLVSRVVPADELDASVDTLVARLKAGPRHAYGEFKRLINASIDNQLEAQLQSEAEAFSRCSATGDFAEGVTAFLDKRKPSFKGT</sequence>
<evidence type="ECO:0000256" key="1">
    <source>
        <dbReference type="ARBA" id="ARBA00005254"/>
    </source>
</evidence>
<proteinExistence type="inferred from homology"/>
<gene>
    <name evidence="2" type="ORF">FHP89_05960</name>
</gene>
<reference evidence="2 3" key="1">
    <citation type="submission" date="2019-07" db="EMBL/GenBank/DDBJ databases">
        <title>The pathways for chlorine oxyanion respiration interact through the shared metabolite chlorate.</title>
        <authorList>
            <person name="Barnum T.P."/>
            <person name="Cheng Y."/>
            <person name="Hill K.A."/>
            <person name="Lucas L.N."/>
            <person name="Carlson H.K."/>
            <person name="Coates J.D."/>
        </authorList>
    </citation>
    <scope>NUCLEOTIDE SEQUENCE [LARGE SCALE GENOMIC DNA]</scope>
    <source>
        <strain evidence="2 3">SFB-1</strain>
    </source>
</reference>
<dbReference type="InterPro" id="IPR014748">
    <property type="entry name" value="Enoyl-CoA_hydra_C"/>
</dbReference>
<comment type="similarity">
    <text evidence="1">Belongs to the enoyl-CoA hydratase/isomerase family.</text>
</comment>
<dbReference type="EMBL" id="VMNI01000006">
    <property type="protein sequence ID" value="TVO78024.1"/>
    <property type="molecule type" value="Genomic_DNA"/>
</dbReference>
<organism evidence="2 3">
    <name type="scientific">Denitromonas halophila</name>
    <dbReference type="NCBI Taxonomy" id="1629404"/>
    <lineage>
        <taxon>Bacteria</taxon>
        <taxon>Pseudomonadati</taxon>
        <taxon>Pseudomonadota</taxon>
        <taxon>Betaproteobacteria</taxon>
        <taxon>Rhodocyclales</taxon>
        <taxon>Zoogloeaceae</taxon>
        <taxon>Denitromonas</taxon>
    </lineage>
</organism>
<dbReference type="Pfam" id="PF00378">
    <property type="entry name" value="ECH_1"/>
    <property type="match status" value="1"/>
</dbReference>
<dbReference type="GO" id="GO:0003824">
    <property type="term" value="F:catalytic activity"/>
    <property type="evidence" value="ECO:0007669"/>
    <property type="project" value="UniProtKB-ARBA"/>
</dbReference>
<evidence type="ECO:0000313" key="3">
    <source>
        <dbReference type="Proteomes" id="UP000318349"/>
    </source>
</evidence>